<proteinExistence type="inferred from homology"/>
<keyword evidence="3 8" id="KW-0548">Nucleotidyltransferase</keyword>
<accession>A0ABQ4PY42</accession>
<comment type="caution">
    <text evidence="9">The sequence shown here is derived from an EMBL/GenBank/DDBJ whole genome shotgun (WGS) entry which is preliminary data.</text>
</comment>
<dbReference type="EC" id="2.7.7.-" evidence="8"/>
<feature type="binding site" evidence="8">
    <location>
        <position position="186"/>
    </location>
    <ligand>
        <name>ATP</name>
        <dbReference type="ChEBI" id="CHEBI:30616"/>
    </ligand>
</feature>
<feature type="binding site" evidence="8">
    <location>
        <position position="113"/>
    </location>
    <ligand>
        <name>ATP</name>
        <dbReference type="ChEBI" id="CHEBI:30616"/>
    </ligand>
</feature>
<keyword evidence="8" id="KW-0464">Manganese</keyword>
<sequence length="471" mass="52436">MPFSPHYRPDPQFVALGQAFSDPVTPASFPSLRLVWRDQEAAASVGLETLTDVEWIDHFGRFQALPDMAQPPLAMRYHGHQFRSYNPQLGDGRGFLFGQLRDQSGRLLDLGTKGSGQTPWSRQGDGRLTLKGGVREVLAARMLQAQGVNTSKALSLIETGEALVRQDEPSPTRSAVLVRLQHSHVRFGTFQRHAYFESKEGIEALVDHCIALYYPHLLSFDGEARVAGLLQEIAVATAKMVASWMASGFVHGVLNTDNMNVTGESFDYGPWRFLPVADGNFTAAYFDQTGLYAYGRQPEAGLWNLKQLACALKFICDVEALTQAIRAYPPAFEEAQKHAFLTRLGLQVPSQAADGAAMLDAMFAFMARSGVSWDGFFHDWFCGLASQSRALAGPRRYLYAGKDFDVWHRLLGRIEPDRLGRLAHPYFEQPEPVSLDITEVEALWEPIAQRDDWTAFHAKISDIAALEDALR</sequence>
<evidence type="ECO:0000256" key="2">
    <source>
        <dbReference type="ARBA" id="ARBA00022679"/>
    </source>
</evidence>
<feature type="binding site" evidence="8">
    <location>
        <position position="90"/>
    </location>
    <ligand>
        <name>ATP</name>
        <dbReference type="ChEBI" id="CHEBI:30616"/>
    </ligand>
</feature>
<comment type="catalytic activity">
    <reaction evidence="8">
        <text>L-tyrosyl-[protein] + ATP = O-(5'-adenylyl)-L-tyrosyl-[protein] + diphosphate</text>
        <dbReference type="Rhea" id="RHEA:54288"/>
        <dbReference type="Rhea" id="RHEA-COMP:10136"/>
        <dbReference type="Rhea" id="RHEA-COMP:13846"/>
        <dbReference type="ChEBI" id="CHEBI:30616"/>
        <dbReference type="ChEBI" id="CHEBI:33019"/>
        <dbReference type="ChEBI" id="CHEBI:46858"/>
        <dbReference type="ChEBI" id="CHEBI:83624"/>
        <dbReference type="EC" id="2.7.7.108"/>
    </reaction>
</comment>
<evidence type="ECO:0000256" key="1">
    <source>
        <dbReference type="ARBA" id="ARBA00009747"/>
    </source>
</evidence>
<evidence type="ECO:0000256" key="5">
    <source>
        <dbReference type="ARBA" id="ARBA00022741"/>
    </source>
</evidence>
<keyword evidence="6 8" id="KW-0067">ATP-binding</keyword>
<feature type="binding site" evidence="8">
    <location>
        <position position="267"/>
    </location>
    <ligand>
        <name>Mg(2+)</name>
        <dbReference type="ChEBI" id="CHEBI:18420"/>
    </ligand>
</feature>
<feature type="binding site" evidence="8">
    <location>
        <position position="126"/>
    </location>
    <ligand>
        <name>ATP</name>
        <dbReference type="ChEBI" id="CHEBI:30616"/>
    </ligand>
</feature>
<feature type="binding site" evidence="8">
    <location>
        <position position="92"/>
    </location>
    <ligand>
        <name>ATP</name>
        <dbReference type="ChEBI" id="CHEBI:30616"/>
    </ligand>
</feature>
<feature type="binding site" evidence="8">
    <location>
        <position position="258"/>
    </location>
    <ligand>
        <name>Mg(2+)</name>
        <dbReference type="ChEBI" id="CHEBI:18420"/>
    </ligand>
</feature>
<evidence type="ECO:0000256" key="4">
    <source>
        <dbReference type="ARBA" id="ARBA00022723"/>
    </source>
</evidence>
<keyword evidence="2 8" id="KW-0808">Transferase</keyword>
<dbReference type="HAMAP" id="MF_00692">
    <property type="entry name" value="SelO"/>
    <property type="match status" value="1"/>
</dbReference>
<feature type="binding site" evidence="8">
    <location>
        <position position="179"/>
    </location>
    <ligand>
        <name>ATP</name>
        <dbReference type="ChEBI" id="CHEBI:30616"/>
    </ligand>
</feature>
<comment type="cofactor">
    <cofactor evidence="8">
        <name>Mg(2+)</name>
        <dbReference type="ChEBI" id="CHEBI:18420"/>
    </cofactor>
    <cofactor evidence="8">
        <name>Mn(2+)</name>
        <dbReference type="ChEBI" id="CHEBI:29035"/>
    </cofactor>
</comment>
<comment type="catalytic activity">
    <reaction evidence="8">
        <text>L-threonyl-[protein] + ATP = 3-O-(5'-adenylyl)-L-threonyl-[protein] + diphosphate</text>
        <dbReference type="Rhea" id="RHEA:54292"/>
        <dbReference type="Rhea" id="RHEA-COMP:11060"/>
        <dbReference type="Rhea" id="RHEA-COMP:13847"/>
        <dbReference type="ChEBI" id="CHEBI:30013"/>
        <dbReference type="ChEBI" id="CHEBI:30616"/>
        <dbReference type="ChEBI" id="CHEBI:33019"/>
        <dbReference type="ChEBI" id="CHEBI:138113"/>
        <dbReference type="EC" id="2.7.7.108"/>
    </reaction>
</comment>
<keyword evidence="5 8" id="KW-0547">Nucleotide-binding</keyword>
<reference evidence="9" key="2">
    <citation type="journal article" date="2023" name="ISME Commun">
        <title>Characterization of a bloom-associated alphaproteobacterial lineage, 'Candidatus Phycosocius': insights into freshwater algal-bacterial interactions.</title>
        <authorList>
            <person name="Tanabe Y."/>
            <person name="Yamaguchi H."/>
            <person name="Yoshida M."/>
            <person name="Kai A."/>
            <person name="Okazaki Y."/>
        </authorList>
    </citation>
    <scope>NUCLEOTIDE SEQUENCE</scope>
    <source>
        <strain evidence="9">BOTRYCO-1</strain>
    </source>
</reference>
<dbReference type="EMBL" id="BPFZ01000016">
    <property type="protein sequence ID" value="GIU67972.1"/>
    <property type="molecule type" value="Genomic_DNA"/>
</dbReference>
<keyword evidence="10" id="KW-1185">Reference proteome</keyword>
<reference evidence="9" key="1">
    <citation type="submission" date="2021-05" db="EMBL/GenBank/DDBJ databases">
        <authorList>
            <person name="Tanabe Y."/>
        </authorList>
    </citation>
    <scope>NUCLEOTIDE SEQUENCE</scope>
    <source>
        <strain evidence="9">BOTRYCO-1</strain>
    </source>
</reference>
<organism evidence="9 10">
    <name type="scientific">Candidatus Phycosocius spiralis</name>
    <dbReference type="NCBI Taxonomy" id="2815099"/>
    <lineage>
        <taxon>Bacteria</taxon>
        <taxon>Pseudomonadati</taxon>
        <taxon>Pseudomonadota</taxon>
        <taxon>Alphaproteobacteria</taxon>
        <taxon>Caulobacterales</taxon>
        <taxon>Caulobacterales incertae sedis</taxon>
        <taxon>Candidatus Phycosocius</taxon>
    </lineage>
</organism>
<evidence type="ECO:0000313" key="10">
    <source>
        <dbReference type="Proteomes" id="UP001161064"/>
    </source>
</evidence>
<dbReference type="PANTHER" id="PTHR32057:SF14">
    <property type="entry name" value="PROTEIN ADENYLYLTRANSFERASE SELO, MITOCHONDRIAL"/>
    <property type="match status" value="1"/>
</dbReference>
<keyword evidence="4 8" id="KW-0479">Metal-binding</keyword>
<evidence type="ECO:0000256" key="8">
    <source>
        <dbReference type="HAMAP-Rule" id="MF_00692"/>
    </source>
</evidence>
<evidence type="ECO:0000256" key="3">
    <source>
        <dbReference type="ARBA" id="ARBA00022695"/>
    </source>
</evidence>
<dbReference type="Proteomes" id="UP001161064">
    <property type="component" value="Unassembled WGS sequence"/>
</dbReference>
<dbReference type="NCBIfam" id="NF000658">
    <property type="entry name" value="PRK00029.1"/>
    <property type="match status" value="1"/>
</dbReference>
<feature type="binding site" evidence="8">
    <location>
        <position position="93"/>
    </location>
    <ligand>
        <name>ATP</name>
        <dbReference type="ChEBI" id="CHEBI:30616"/>
    </ligand>
</feature>
<feature type="binding site" evidence="8">
    <location>
        <position position="125"/>
    </location>
    <ligand>
        <name>ATP</name>
        <dbReference type="ChEBI" id="CHEBI:30616"/>
    </ligand>
</feature>
<name>A0ABQ4PY42_9PROT</name>
<evidence type="ECO:0000256" key="7">
    <source>
        <dbReference type="ARBA" id="ARBA00022842"/>
    </source>
</evidence>
<comment type="similarity">
    <text evidence="1 8">Belongs to the SELO family.</text>
</comment>
<feature type="binding site" evidence="8">
    <location>
        <position position="267"/>
    </location>
    <ligand>
        <name>ATP</name>
        <dbReference type="ChEBI" id="CHEBI:30616"/>
    </ligand>
</feature>
<dbReference type="EC" id="2.7.7.108" evidence="8"/>
<comment type="catalytic activity">
    <reaction evidence="8">
        <text>L-seryl-[protein] + UTP = O-(5'-uridylyl)-L-seryl-[protein] + diphosphate</text>
        <dbReference type="Rhea" id="RHEA:64604"/>
        <dbReference type="Rhea" id="RHEA-COMP:9863"/>
        <dbReference type="Rhea" id="RHEA-COMP:16635"/>
        <dbReference type="ChEBI" id="CHEBI:29999"/>
        <dbReference type="ChEBI" id="CHEBI:33019"/>
        <dbReference type="ChEBI" id="CHEBI:46398"/>
        <dbReference type="ChEBI" id="CHEBI:156051"/>
    </reaction>
</comment>
<dbReference type="PANTHER" id="PTHR32057">
    <property type="entry name" value="PROTEIN ADENYLYLTRANSFERASE SELO, MITOCHONDRIAL"/>
    <property type="match status" value="1"/>
</dbReference>
<gene>
    <name evidence="8" type="primary">ydiU</name>
    <name evidence="8" type="synonym">selO</name>
    <name evidence="9" type="ORF">PsB1_2126</name>
</gene>
<comment type="catalytic activity">
    <reaction evidence="8">
        <text>L-histidyl-[protein] + UTP = N(tele)-(5'-uridylyl)-L-histidyl-[protein] + diphosphate</text>
        <dbReference type="Rhea" id="RHEA:83891"/>
        <dbReference type="Rhea" id="RHEA-COMP:9745"/>
        <dbReference type="Rhea" id="RHEA-COMP:20239"/>
        <dbReference type="ChEBI" id="CHEBI:29979"/>
        <dbReference type="ChEBI" id="CHEBI:33019"/>
        <dbReference type="ChEBI" id="CHEBI:46398"/>
        <dbReference type="ChEBI" id="CHEBI:233474"/>
    </reaction>
</comment>
<feature type="active site" description="Proton acceptor" evidence="8">
    <location>
        <position position="257"/>
    </location>
</feature>
<comment type="function">
    <text evidence="8">Nucleotidyltransferase involved in the post-translational modification of proteins. It can catalyze the addition of adenosine monophosphate (AMP) or uridine monophosphate (UMP) to a protein, resulting in modifications known as AMPylation and UMPylation.</text>
</comment>
<dbReference type="RefSeq" id="WP_284361380.1">
    <property type="nucleotide sequence ID" value="NZ_BPFZ01000016.1"/>
</dbReference>
<dbReference type="Pfam" id="PF02696">
    <property type="entry name" value="SelO"/>
    <property type="match status" value="1"/>
</dbReference>
<comment type="catalytic activity">
    <reaction evidence="8">
        <text>L-tyrosyl-[protein] + UTP = O-(5'-uridylyl)-L-tyrosyl-[protein] + diphosphate</text>
        <dbReference type="Rhea" id="RHEA:83887"/>
        <dbReference type="Rhea" id="RHEA-COMP:10136"/>
        <dbReference type="Rhea" id="RHEA-COMP:20238"/>
        <dbReference type="ChEBI" id="CHEBI:33019"/>
        <dbReference type="ChEBI" id="CHEBI:46398"/>
        <dbReference type="ChEBI" id="CHEBI:46858"/>
        <dbReference type="ChEBI" id="CHEBI:90602"/>
    </reaction>
</comment>
<dbReference type="InterPro" id="IPR003846">
    <property type="entry name" value="SelO"/>
</dbReference>
<protein>
    <recommendedName>
        <fullName evidence="8">Protein nucleotidyltransferase YdiU</fullName>
        <ecNumber evidence="8">2.7.7.-</ecNumber>
    </recommendedName>
    <alternativeName>
        <fullName evidence="8">Protein adenylyltransferase YdiU</fullName>
        <ecNumber evidence="8">2.7.7.108</ecNumber>
    </alternativeName>
    <alternativeName>
        <fullName evidence="8">Protein uridylyltransferase YdiU</fullName>
        <ecNumber evidence="8">2.7.7.-</ecNumber>
    </alternativeName>
</protein>
<keyword evidence="7 8" id="KW-0460">Magnesium</keyword>
<evidence type="ECO:0000313" key="9">
    <source>
        <dbReference type="EMBL" id="GIU67972.1"/>
    </source>
</evidence>
<evidence type="ECO:0000256" key="6">
    <source>
        <dbReference type="ARBA" id="ARBA00022840"/>
    </source>
</evidence>
<comment type="catalytic activity">
    <reaction evidence="8">
        <text>L-seryl-[protein] + ATP = 3-O-(5'-adenylyl)-L-seryl-[protein] + diphosphate</text>
        <dbReference type="Rhea" id="RHEA:58120"/>
        <dbReference type="Rhea" id="RHEA-COMP:9863"/>
        <dbReference type="Rhea" id="RHEA-COMP:15073"/>
        <dbReference type="ChEBI" id="CHEBI:29999"/>
        <dbReference type="ChEBI" id="CHEBI:30616"/>
        <dbReference type="ChEBI" id="CHEBI:33019"/>
        <dbReference type="ChEBI" id="CHEBI:142516"/>
        <dbReference type="EC" id="2.7.7.108"/>
    </reaction>
</comment>